<dbReference type="InterPro" id="IPR036397">
    <property type="entry name" value="RNaseH_sf"/>
</dbReference>
<evidence type="ECO:0000256" key="2">
    <source>
        <dbReference type="ARBA" id="ARBA00001968"/>
    </source>
</evidence>
<comment type="subunit">
    <text evidence="6">Component of the CCR4-NOT complex, at least composed of CRR4 and CAF1 proteins.</text>
</comment>
<dbReference type="InterPro" id="IPR006941">
    <property type="entry name" value="RNase_CAF1"/>
</dbReference>
<comment type="similarity">
    <text evidence="5">Belongs to the CAF1 family.</text>
</comment>
<evidence type="ECO:0000256" key="8">
    <source>
        <dbReference type="ARBA" id="ARBA00022490"/>
    </source>
</evidence>
<dbReference type="GO" id="GO:0030014">
    <property type="term" value="C:CCR4-NOT complex"/>
    <property type="evidence" value="ECO:0007669"/>
    <property type="project" value="InterPro"/>
</dbReference>
<keyword evidence="16" id="KW-0539">Nucleus</keyword>
<evidence type="ECO:0000256" key="5">
    <source>
        <dbReference type="ARBA" id="ARBA00008372"/>
    </source>
</evidence>
<sequence length="274" mass="31007">MTSLEPDTKRPPAALVQVRSVWAENLETEFFLIRSIVDRFPFAAMDTEFPGVIYQHHLNPALVSPGDRYSLLKSNVDALHLIQIGLTLSDAAGAAHYVWEFNFKDFDHRRDQHAPKSIDLLKSNGIDFDETRARGIDSASFASLMMSSGLLCNDSELSWVTFHSAYDFGYLIKVLSGRPLPRRMEEFLDLVRVFFGRKVFDVKNMMRYCEGLRGGLERVARALGVERVVGLSHQAGSDSLLTWHVYVKMKERFFPEENGGGQEHAGVLYGLEVF</sequence>
<dbReference type="FunFam" id="3.30.420.10:FF:000067">
    <property type="entry name" value="Putative CCR4-associated factor 1 11"/>
    <property type="match status" value="1"/>
</dbReference>
<evidence type="ECO:0000256" key="15">
    <source>
        <dbReference type="ARBA" id="ARBA00023163"/>
    </source>
</evidence>
<keyword evidence="10" id="KW-0479">Metal-binding</keyword>
<comment type="subcellular location">
    <subcellularLocation>
        <location evidence="4">Cytoplasm</location>
    </subcellularLocation>
    <subcellularLocation>
        <location evidence="3">Nucleus</location>
    </subcellularLocation>
</comment>
<dbReference type="GO" id="GO:0046872">
    <property type="term" value="F:metal ion binding"/>
    <property type="evidence" value="ECO:0007669"/>
    <property type="project" value="UniProtKB-KW"/>
</dbReference>
<dbReference type="GO" id="GO:0005737">
    <property type="term" value="C:cytoplasm"/>
    <property type="evidence" value="ECO:0007669"/>
    <property type="project" value="UniProtKB-SubCell"/>
</dbReference>
<dbReference type="AlphaFoldDB" id="A0A9D5CAN9"/>
<keyword evidence="9" id="KW-0540">Nuclease</keyword>
<dbReference type="Pfam" id="PF04857">
    <property type="entry name" value="CAF1"/>
    <property type="match status" value="1"/>
</dbReference>
<keyword evidence="8" id="KW-0963">Cytoplasm</keyword>
<accession>A0A9D5CAN9</accession>
<evidence type="ECO:0000256" key="6">
    <source>
        <dbReference type="ARBA" id="ARBA00011757"/>
    </source>
</evidence>
<keyword evidence="19" id="KW-1185">Reference proteome</keyword>
<evidence type="ECO:0000256" key="4">
    <source>
        <dbReference type="ARBA" id="ARBA00004496"/>
    </source>
</evidence>
<evidence type="ECO:0000256" key="12">
    <source>
        <dbReference type="ARBA" id="ARBA00022839"/>
    </source>
</evidence>
<dbReference type="EMBL" id="JAGGNH010000006">
    <property type="protein sequence ID" value="KAJ0969703.1"/>
    <property type="molecule type" value="Genomic_DNA"/>
</dbReference>
<evidence type="ECO:0000256" key="17">
    <source>
        <dbReference type="ARBA" id="ARBA00025148"/>
    </source>
</evidence>
<dbReference type="GO" id="GO:0005634">
    <property type="term" value="C:nucleus"/>
    <property type="evidence" value="ECO:0007669"/>
    <property type="project" value="UniProtKB-SubCell"/>
</dbReference>
<evidence type="ECO:0000256" key="1">
    <source>
        <dbReference type="ARBA" id="ARBA00001663"/>
    </source>
</evidence>
<evidence type="ECO:0000256" key="7">
    <source>
        <dbReference type="ARBA" id="ARBA00012161"/>
    </source>
</evidence>
<evidence type="ECO:0000256" key="9">
    <source>
        <dbReference type="ARBA" id="ARBA00022722"/>
    </source>
</evidence>
<evidence type="ECO:0000256" key="14">
    <source>
        <dbReference type="ARBA" id="ARBA00023015"/>
    </source>
</evidence>
<dbReference type="GO" id="GO:0003723">
    <property type="term" value="F:RNA binding"/>
    <property type="evidence" value="ECO:0007669"/>
    <property type="project" value="UniProtKB-KW"/>
</dbReference>
<keyword evidence="13" id="KW-0694">RNA-binding</keyword>
<keyword evidence="12" id="KW-0269">Exonuclease</keyword>
<evidence type="ECO:0000256" key="11">
    <source>
        <dbReference type="ARBA" id="ARBA00022801"/>
    </source>
</evidence>
<reference evidence="18" key="1">
    <citation type="submission" date="2021-03" db="EMBL/GenBank/DDBJ databases">
        <authorList>
            <person name="Li Z."/>
            <person name="Yang C."/>
        </authorList>
    </citation>
    <scope>NUCLEOTIDE SEQUENCE</scope>
    <source>
        <strain evidence="18">Dzin_1.0</strain>
        <tissue evidence="18">Leaf</tissue>
    </source>
</reference>
<reference evidence="18" key="2">
    <citation type="journal article" date="2022" name="Hortic Res">
        <title>The genome of Dioscorea zingiberensis sheds light on the biosynthesis, origin and evolution of the medicinally important diosgenin saponins.</title>
        <authorList>
            <person name="Li Y."/>
            <person name="Tan C."/>
            <person name="Li Z."/>
            <person name="Guo J."/>
            <person name="Li S."/>
            <person name="Chen X."/>
            <person name="Wang C."/>
            <person name="Dai X."/>
            <person name="Yang H."/>
            <person name="Song W."/>
            <person name="Hou L."/>
            <person name="Xu J."/>
            <person name="Tong Z."/>
            <person name="Xu A."/>
            <person name="Yuan X."/>
            <person name="Wang W."/>
            <person name="Yang Q."/>
            <person name="Chen L."/>
            <person name="Sun Z."/>
            <person name="Wang K."/>
            <person name="Pan B."/>
            <person name="Chen J."/>
            <person name="Bao Y."/>
            <person name="Liu F."/>
            <person name="Qi X."/>
            <person name="Gang D.R."/>
            <person name="Wen J."/>
            <person name="Li J."/>
        </authorList>
    </citation>
    <scope>NUCLEOTIDE SEQUENCE</scope>
    <source>
        <strain evidence="18">Dzin_1.0</strain>
    </source>
</reference>
<organism evidence="18 19">
    <name type="scientific">Dioscorea zingiberensis</name>
    <dbReference type="NCBI Taxonomy" id="325984"/>
    <lineage>
        <taxon>Eukaryota</taxon>
        <taxon>Viridiplantae</taxon>
        <taxon>Streptophyta</taxon>
        <taxon>Embryophyta</taxon>
        <taxon>Tracheophyta</taxon>
        <taxon>Spermatophyta</taxon>
        <taxon>Magnoliopsida</taxon>
        <taxon>Liliopsida</taxon>
        <taxon>Dioscoreales</taxon>
        <taxon>Dioscoreaceae</taxon>
        <taxon>Dioscorea</taxon>
    </lineage>
</organism>
<dbReference type="Gene3D" id="3.30.420.10">
    <property type="entry name" value="Ribonuclease H-like superfamily/Ribonuclease H"/>
    <property type="match status" value="1"/>
</dbReference>
<dbReference type="InterPro" id="IPR012337">
    <property type="entry name" value="RNaseH-like_sf"/>
</dbReference>
<keyword evidence="11" id="KW-0378">Hydrolase</keyword>
<dbReference type="PANTHER" id="PTHR10797">
    <property type="entry name" value="CCR4-NOT TRANSCRIPTION COMPLEX SUBUNIT"/>
    <property type="match status" value="1"/>
</dbReference>
<evidence type="ECO:0000256" key="10">
    <source>
        <dbReference type="ARBA" id="ARBA00022723"/>
    </source>
</evidence>
<keyword evidence="14" id="KW-0805">Transcription regulation</keyword>
<dbReference type="Proteomes" id="UP001085076">
    <property type="component" value="Miscellaneous, Linkage group lg06"/>
</dbReference>
<evidence type="ECO:0000256" key="16">
    <source>
        <dbReference type="ARBA" id="ARBA00023242"/>
    </source>
</evidence>
<evidence type="ECO:0000256" key="3">
    <source>
        <dbReference type="ARBA" id="ARBA00004123"/>
    </source>
</evidence>
<protein>
    <recommendedName>
        <fullName evidence="7">poly(A)-specific ribonuclease</fullName>
        <ecNumber evidence="7">3.1.13.4</ecNumber>
    </recommendedName>
</protein>
<dbReference type="GO" id="GO:0004535">
    <property type="term" value="F:poly(A)-specific ribonuclease activity"/>
    <property type="evidence" value="ECO:0007669"/>
    <property type="project" value="UniProtKB-EC"/>
</dbReference>
<keyword evidence="15" id="KW-0804">Transcription</keyword>
<proteinExistence type="inferred from homology"/>
<dbReference type="EC" id="3.1.13.4" evidence="7"/>
<dbReference type="SUPFAM" id="SSF53098">
    <property type="entry name" value="Ribonuclease H-like"/>
    <property type="match status" value="1"/>
</dbReference>
<comment type="cofactor">
    <cofactor evidence="2">
        <name>a divalent metal cation</name>
        <dbReference type="ChEBI" id="CHEBI:60240"/>
    </cofactor>
</comment>
<evidence type="ECO:0000313" key="19">
    <source>
        <dbReference type="Proteomes" id="UP001085076"/>
    </source>
</evidence>
<dbReference type="OrthoDB" id="1164111at2759"/>
<comment type="catalytic activity">
    <reaction evidence="1">
        <text>Exonucleolytic cleavage of poly(A) to 5'-AMP.</text>
        <dbReference type="EC" id="3.1.13.4"/>
    </reaction>
</comment>
<gene>
    <name evidence="18" type="ORF">J5N97_022580</name>
</gene>
<dbReference type="InterPro" id="IPR039637">
    <property type="entry name" value="CNOT7/CNOT8/Pop2"/>
</dbReference>
<comment type="caution">
    <text evidence="18">The sequence shown here is derived from an EMBL/GenBank/DDBJ whole genome shotgun (WGS) entry which is preliminary data.</text>
</comment>
<comment type="function">
    <text evidence="17">Ubiquitous transcription factor required for a diverse set of processes. It is a component of the CCR4 complex involved in the control of gene expression.</text>
</comment>
<evidence type="ECO:0000256" key="13">
    <source>
        <dbReference type="ARBA" id="ARBA00022884"/>
    </source>
</evidence>
<name>A0A9D5CAN9_9LILI</name>
<evidence type="ECO:0000313" key="18">
    <source>
        <dbReference type="EMBL" id="KAJ0969703.1"/>
    </source>
</evidence>